<evidence type="ECO:0000313" key="2">
    <source>
        <dbReference type="EMBL" id="GFY11468.1"/>
    </source>
</evidence>
<evidence type="ECO:0000313" key="3">
    <source>
        <dbReference type="Proteomes" id="UP000887159"/>
    </source>
</evidence>
<feature type="region of interest" description="Disordered" evidence="1">
    <location>
        <begin position="131"/>
        <end position="162"/>
    </location>
</feature>
<name>A0A8X6VKU3_TRICX</name>
<keyword evidence="3" id="KW-1185">Reference proteome</keyword>
<reference evidence="2" key="1">
    <citation type="submission" date="2020-08" db="EMBL/GenBank/DDBJ databases">
        <title>Multicomponent nature underlies the extraordinary mechanical properties of spider dragline silk.</title>
        <authorList>
            <person name="Kono N."/>
            <person name="Nakamura H."/>
            <person name="Mori M."/>
            <person name="Yoshida Y."/>
            <person name="Ohtoshi R."/>
            <person name="Malay A.D."/>
            <person name="Moran D.A.P."/>
            <person name="Tomita M."/>
            <person name="Numata K."/>
            <person name="Arakawa K."/>
        </authorList>
    </citation>
    <scope>NUCLEOTIDE SEQUENCE</scope>
</reference>
<proteinExistence type="predicted"/>
<dbReference type="Gene3D" id="3.30.420.10">
    <property type="entry name" value="Ribonuclease H-like superfamily/Ribonuclease H"/>
    <property type="match status" value="1"/>
</dbReference>
<comment type="caution">
    <text evidence="2">The sequence shown here is derived from an EMBL/GenBank/DDBJ whole genome shotgun (WGS) entry which is preliminary data.</text>
</comment>
<evidence type="ECO:0000256" key="1">
    <source>
        <dbReference type="SAM" id="MobiDB-lite"/>
    </source>
</evidence>
<dbReference type="Proteomes" id="UP000887159">
    <property type="component" value="Unassembled WGS sequence"/>
</dbReference>
<organism evidence="2 3">
    <name type="scientific">Trichonephila clavipes</name>
    <name type="common">Golden silk orbweaver</name>
    <name type="synonym">Nephila clavipes</name>
    <dbReference type="NCBI Taxonomy" id="2585209"/>
    <lineage>
        <taxon>Eukaryota</taxon>
        <taxon>Metazoa</taxon>
        <taxon>Ecdysozoa</taxon>
        <taxon>Arthropoda</taxon>
        <taxon>Chelicerata</taxon>
        <taxon>Arachnida</taxon>
        <taxon>Araneae</taxon>
        <taxon>Araneomorphae</taxon>
        <taxon>Entelegynae</taxon>
        <taxon>Araneoidea</taxon>
        <taxon>Nephilidae</taxon>
        <taxon>Trichonephila</taxon>
    </lineage>
</organism>
<feature type="compositionally biased region" description="Basic and acidic residues" evidence="1">
    <location>
        <begin position="142"/>
        <end position="162"/>
    </location>
</feature>
<protein>
    <submittedName>
        <fullName evidence="2">Uncharacterized protein</fullName>
    </submittedName>
</protein>
<dbReference type="InterPro" id="IPR036397">
    <property type="entry name" value="RNaseH_sf"/>
</dbReference>
<accession>A0A8X6VKU3</accession>
<dbReference type="EMBL" id="BMAU01021305">
    <property type="protein sequence ID" value="GFY11468.1"/>
    <property type="molecule type" value="Genomic_DNA"/>
</dbReference>
<dbReference type="GO" id="GO:0003676">
    <property type="term" value="F:nucleic acid binding"/>
    <property type="evidence" value="ECO:0007669"/>
    <property type="project" value="InterPro"/>
</dbReference>
<sequence>MVWVKCRIDLHPSSVTGAIYRDSLIIIEQCIHPYVEAMNLDAVIMDDNTLVHRASFVNQCMESEILLLIELTARYPDINSIEYFLDMLWRHLSVLGDPPRNLYDCTASLSYNEGDFRQYVLRSGKKAIFVNSEEPDEDADSEASKDTEEDREEEKMNKKGEKIDMEDPRLYYSLFKKEFEEEGHSEMEEYSNFKRLYDGMITYRNI</sequence>
<gene>
    <name evidence="2" type="ORF">TNCV_3183061</name>
</gene>
<dbReference type="AlphaFoldDB" id="A0A8X6VKU3"/>